<dbReference type="OrthoDB" id="7250553at2"/>
<dbReference type="RefSeq" id="WP_093096465.1">
    <property type="nucleotide sequence ID" value="NZ_FOTQ01000012.1"/>
</dbReference>
<keyword evidence="2" id="KW-0732">Signal</keyword>
<feature type="signal peptide" evidence="2">
    <location>
        <begin position="1"/>
        <end position="24"/>
    </location>
</feature>
<dbReference type="PANTHER" id="PTHR42928">
    <property type="entry name" value="TRICARBOXYLATE-BINDING PROTEIN"/>
    <property type="match status" value="1"/>
</dbReference>
<dbReference type="AlphaFoldDB" id="A0A1I4SS20"/>
<dbReference type="Proteomes" id="UP000199144">
    <property type="component" value="Unassembled WGS sequence"/>
</dbReference>
<evidence type="ECO:0000313" key="4">
    <source>
        <dbReference type="Proteomes" id="UP000199144"/>
    </source>
</evidence>
<accession>A0A1I4SS20</accession>
<dbReference type="PANTHER" id="PTHR42928:SF5">
    <property type="entry name" value="BLR1237 PROTEIN"/>
    <property type="match status" value="1"/>
</dbReference>
<evidence type="ECO:0000256" key="1">
    <source>
        <dbReference type="ARBA" id="ARBA00006987"/>
    </source>
</evidence>
<gene>
    <name evidence="3" type="ORF">SAMN04488042_11213</name>
</gene>
<organism evidence="3 4">
    <name type="scientific">Shimia aestuarii</name>
    <dbReference type="NCBI Taxonomy" id="254406"/>
    <lineage>
        <taxon>Bacteria</taxon>
        <taxon>Pseudomonadati</taxon>
        <taxon>Pseudomonadota</taxon>
        <taxon>Alphaproteobacteria</taxon>
        <taxon>Rhodobacterales</taxon>
        <taxon>Roseobacteraceae</taxon>
    </lineage>
</organism>
<protein>
    <submittedName>
        <fullName evidence="3">Tripartite-type tricarboxylate transporter, receptor component TctC</fullName>
    </submittedName>
</protein>
<keyword evidence="3" id="KW-0675">Receptor</keyword>
<evidence type="ECO:0000313" key="3">
    <source>
        <dbReference type="EMBL" id="SFM67232.1"/>
    </source>
</evidence>
<reference evidence="3 4" key="1">
    <citation type="submission" date="2016-10" db="EMBL/GenBank/DDBJ databases">
        <authorList>
            <person name="de Groot N.N."/>
        </authorList>
    </citation>
    <scope>NUCLEOTIDE SEQUENCE [LARGE SCALE GENOMIC DNA]</scope>
    <source>
        <strain evidence="3 4">DSM 15283</strain>
    </source>
</reference>
<proteinExistence type="inferred from homology"/>
<dbReference type="InterPro" id="IPR042100">
    <property type="entry name" value="Bug_dom1"/>
</dbReference>
<feature type="chain" id="PRO_5011664823" evidence="2">
    <location>
        <begin position="25"/>
        <end position="312"/>
    </location>
</feature>
<dbReference type="EMBL" id="FOTQ01000012">
    <property type="protein sequence ID" value="SFM67232.1"/>
    <property type="molecule type" value="Genomic_DNA"/>
</dbReference>
<comment type="similarity">
    <text evidence="1">Belongs to the UPF0065 (bug) family.</text>
</comment>
<dbReference type="SUPFAM" id="SSF53850">
    <property type="entry name" value="Periplasmic binding protein-like II"/>
    <property type="match status" value="1"/>
</dbReference>
<dbReference type="Gene3D" id="3.40.190.150">
    <property type="entry name" value="Bordetella uptake gene, domain 1"/>
    <property type="match status" value="1"/>
</dbReference>
<dbReference type="STRING" id="254406.SAMN04488042_11213"/>
<dbReference type="CDD" id="cd07012">
    <property type="entry name" value="PBP2_Bug_TTT"/>
    <property type="match status" value="1"/>
</dbReference>
<keyword evidence="4" id="KW-1185">Reference proteome</keyword>
<dbReference type="Gene3D" id="3.40.190.10">
    <property type="entry name" value="Periplasmic binding protein-like II"/>
    <property type="match status" value="1"/>
</dbReference>
<name>A0A1I4SS20_9RHOB</name>
<dbReference type="InterPro" id="IPR005064">
    <property type="entry name" value="BUG"/>
</dbReference>
<dbReference type="Pfam" id="PF03401">
    <property type="entry name" value="TctC"/>
    <property type="match status" value="1"/>
</dbReference>
<evidence type="ECO:0000256" key="2">
    <source>
        <dbReference type="SAM" id="SignalP"/>
    </source>
</evidence>
<sequence length="312" mass="32846">MTNLFLRSTAIAMVSLLPMTLPVAAEYPEKPVSFVVPWPPGGEEDVLTRMIADEFQALYGSPAAVVNKPGGGGGPFPGAIEVATAPADGYTVGSFVIGVPVVGPAIGIEELDPDPFVPVGVFLTYPFLLVAAKDAPYETMEELAAYVQDNDVALGHFGAGLVPTHVTFGLAEKFGFEFGSDAAYDNLDCNTLASGDVDVMNSVAGLVQPCLDDLKVLATVTSERISLTPDAPTVAELVPELDIVLWNGLFVRKGTPEDIIQKLEAAALKAIASDAAKDYVASNGAQIYWKPRAEAEALIAKDIKTFQALTSE</sequence>